<evidence type="ECO:0000256" key="2">
    <source>
        <dbReference type="SAM" id="SignalP"/>
    </source>
</evidence>
<dbReference type="Proteomes" id="UP000503462">
    <property type="component" value="Chromosome 5"/>
</dbReference>
<dbReference type="EMBL" id="CP051143">
    <property type="protein sequence ID" value="QIX01926.1"/>
    <property type="molecule type" value="Genomic_DNA"/>
</dbReference>
<feature type="chain" id="PRO_5026312741" description="Apple domain-containing protein" evidence="2">
    <location>
        <begin position="20"/>
        <end position="1163"/>
    </location>
</feature>
<accession>A0A6H0Y4N4</accession>
<protein>
    <recommendedName>
        <fullName evidence="5">Apple domain-containing protein</fullName>
    </recommendedName>
</protein>
<dbReference type="OrthoDB" id="3939858at2759"/>
<feature type="region of interest" description="Disordered" evidence="1">
    <location>
        <begin position="880"/>
        <end position="984"/>
    </location>
</feature>
<feature type="compositionally biased region" description="Low complexity" evidence="1">
    <location>
        <begin position="1066"/>
        <end position="1076"/>
    </location>
</feature>
<keyword evidence="2" id="KW-0732">Signal</keyword>
<evidence type="ECO:0008006" key="5">
    <source>
        <dbReference type="Google" id="ProtNLM"/>
    </source>
</evidence>
<evidence type="ECO:0000313" key="3">
    <source>
        <dbReference type="EMBL" id="QIX01926.1"/>
    </source>
</evidence>
<reference evidence="3 4" key="1">
    <citation type="journal article" date="2016" name="Sci. Rep.">
        <title>Peltaster fructicola genome reveals evolution from an invasive phytopathogen to an ectophytic parasite.</title>
        <authorList>
            <person name="Xu C."/>
            <person name="Chen H."/>
            <person name="Gleason M.L."/>
            <person name="Xu J.R."/>
            <person name="Liu H."/>
            <person name="Zhang R."/>
            <person name="Sun G."/>
        </authorList>
    </citation>
    <scope>NUCLEOTIDE SEQUENCE [LARGE SCALE GENOMIC DNA]</scope>
    <source>
        <strain evidence="3 4">LNHT1506</strain>
    </source>
</reference>
<dbReference type="AlphaFoldDB" id="A0A6H0Y4N4"/>
<feature type="region of interest" description="Disordered" evidence="1">
    <location>
        <begin position="1066"/>
        <end position="1109"/>
    </location>
</feature>
<name>A0A6H0Y4N4_9PEZI</name>
<sequence>MRSILAPALCLSLVHQSVAYIPHSLKQVAERDVELEQSGSILSWFSQLFKRSSSNGRRQNVCYEDDYYNFVSNATFGQAFCQAYLDYPDTTTTLDGTSTTTLRTIISTQFITRTDLIRATPVSTVTVTVSPPLAKRDSAVVAQGFAQFEALAAAAGSPVDAADLSASFSSACACQTYGGATVTETAAVVTKTLAGFVRSTTTLTTTQTVNAGVTTVTVTTPLPVTALPVSTHVGVSLPVVAPPPSIQVSAPQQPSAVAPVSASPIVGTPASPTGLSFSCPGANGTTVSQLVDNERFDYLIMCDYDYPKEDTFYAELAYNSFAECAAACSMADAYFDNSFCQVAVYYPNANADGFNCLLKPATQTGVSTPGVNAAVLQLIALGVGSAAPSGTGTTLPGGFAPQSSSIPVSVASSSVSSLMGNGSSTSLPIITPAPVVPVGRAAQAFTAFTTYVSDGTTYSTGSEFSTYFSGNGSWYSIYYNTWSLAWAAATTVVGIGSDSSEVAQTNSTTYSTTHNGDGTYVQVTNTTVISYTYYPTETVANSTDTIVYSTFASNGTFLTASTTVIYGIATSSNGGTYFSTGGSGGAATTPPDVSAFSTVFVSTSITANGNSGSVILLSGATSGGVFFSTGGVASPSSTQTVISSTTVDSSVTSTAPAASTGVVPPVSVIVNSGFSSGGTFFSTNGVIPQPSSTPIAIAVPPVSIIVSSGSTTGGTYTAASGVIPPASSSSTDTIPGLPSTISQYVPPVVTTSVSGSLVTTTLSSTMSDVSSASAASSSDDYCNPDLYFCYTTNGLRTRVPISSTAPVTIPGLPSTAVVYTPPILTTSISGSLVTSVLSLPSSDISSASSASSDDYCNPALYFCYTTNGLRTRVPISSIPVSTGSLPLSTPASSGTGPLSSPAPSSGASQSVPESSASPSSSPSGTVLSPATNLPSSSIPSGSAPVSSATSSGAESSPVPTPSIPVYPGGGYVPPAPPSSSDSTSSDYCDGILFDCITLSNGLRTRIPHTSTPVSISGSLPIIPASLSSLLIPTGTGSLPVIPTGTGSLPIATPSLPPSFSLPLPSGSMSGSLPIPSESFPDSGLPRSGPPFTSSGAVPPVTDIPPPLTTGPVTALPSSFAGYNCSQATTTVFTTVTLFGCYSNCPSNAAYTPGLTAFGEVPPT</sequence>
<feature type="compositionally biased region" description="Low complexity" evidence="1">
    <location>
        <begin position="888"/>
        <end position="956"/>
    </location>
</feature>
<proteinExistence type="predicted"/>
<gene>
    <name evidence="3" type="ORF">AMS68_007443</name>
</gene>
<keyword evidence="4" id="KW-1185">Reference proteome</keyword>
<organism evidence="3 4">
    <name type="scientific">Peltaster fructicola</name>
    <dbReference type="NCBI Taxonomy" id="286661"/>
    <lineage>
        <taxon>Eukaryota</taxon>
        <taxon>Fungi</taxon>
        <taxon>Dikarya</taxon>
        <taxon>Ascomycota</taxon>
        <taxon>Pezizomycotina</taxon>
        <taxon>Dothideomycetes</taxon>
        <taxon>Dothideomycetes incertae sedis</taxon>
        <taxon>Peltaster</taxon>
    </lineage>
</organism>
<evidence type="ECO:0000256" key="1">
    <source>
        <dbReference type="SAM" id="MobiDB-lite"/>
    </source>
</evidence>
<evidence type="ECO:0000313" key="4">
    <source>
        <dbReference type="Proteomes" id="UP000503462"/>
    </source>
</evidence>
<feature type="signal peptide" evidence="2">
    <location>
        <begin position="1"/>
        <end position="19"/>
    </location>
</feature>